<accession>U2YNU3</accession>
<keyword evidence="2" id="KW-0238">DNA-binding</keyword>
<reference evidence="5 6" key="1">
    <citation type="submission" date="2013-09" db="EMBL/GenBank/DDBJ databases">
        <title>Whole genome shotgun sequence of Novosphingobium tardaugens NBRC 16725.</title>
        <authorList>
            <person name="Isaki S."/>
            <person name="Hosoyama A."/>
            <person name="Tsuchikane K."/>
            <person name="Katsumata H."/>
            <person name="Ando Y."/>
            <person name="Yamazaki S."/>
            <person name="Fujita N."/>
        </authorList>
    </citation>
    <scope>NUCLEOTIDE SEQUENCE [LARGE SCALE GENOMIC DNA]</scope>
    <source>
        <strain evidence="5 6">NBRC 16725</strain>
    </source>
</reference>
<dbReference type="SMART" id="SM00342">
    <property type="entry name" value="HTH_ARAC"/>
    <property type="match status" value="1"/>
</dbReference>
<name>U2YNU3_9SPHN</name>
<keyword evidence="1" id="KW-0805">Transcription regulation</keyword>
<sequence>MRKSTKAPGARPPTRRRTVPAEAVAVLLEALDAIGGDVDAALKAAGLRVRQSGTRTVFRREIDRVIFARLAQECVLAFHYHACRRDGLKPLPVRNLRLMCLAMLACPNLRIAIETAGQFQHMALDGRGRTELIVDGQVATFVLDTGLRGRQVGDMLIMLYGLAMFHRIFGWFIHEEIQPDQVLLAFPEATSQPAFRELFELDPEFDQPFNGFRFPARILDRPIERTFEELSDLFALFPFDLLPPDYENQTLVERTSAATYAALSRNMPPPALAQLADMFGLSTPTFRRRLQAENDCMTAIRNRCRQQLAERLLIDGTDTVKEIAFRLQFSDVAAFRRAFRAWTGLSPQAFRQARLK</sequence>
<dbReference type="RefSeq" id="WP_021691363.1">
    <property type="nucleotide sequence ID" value="NZ_CP034179.1"/>
</dbReference>
<keyword evidence="3" id="KW-0804">Transcription</keyword>
<dbReference type="SUPFAM" id="SSF46689">
    <property type="entry name" value="Homeodomain-like"/>
    <property type="match status" value="1"/>
</dbReference>
<dbReference type="Pfam" id="PF12833">
    <property type="entry name" value="HTH_18"/>
    <property type="match status" value="1"/>
</dbReference>
<dbReference type="PANTHER" id="PTHR47894:SF1">
    <property type="entry name" value="HTH-TYPE TRANSCRIPTIONAL REGULATOR VQSM"/>
    <property type="match status" value="1"/>
</dbReference>
<dbReference type="Gene3D" id="1.10.10.60">
    <property type="entry name" value="Homeodomain-like"/>
    <property type="match status" value="1"/>
</dbReference>
<dbReference type="InterPro" id="IPR032687">
    <property type="entry name" value="AraC-type_N"/>
</dbReference>
<dbReference type="PANTHER" id="PTHR47894">
    <property type="entry name" value="HTH-TYPE TRANSCRIPTIONAL REGULATOR GADX"/>
    <property type="match status" value="1"/>
</dbReference>
<gene>
    <name evidence="5" type="ORF">NT2_09_01530</name>
</gene>
<comment type="caution">
    <text evidence="5">The sequence shown here is derived from an EMBL/GenBank/DDBJ whole genome shotgun (WGS) entry which is preliminary data.</text>
</comment>
<dbReference type="EMBL" id="BASZ01000009">
    <property type="protein sequence ID" value="GAD50545.1"/>
    <property type="molecule type" value="Genomic_DNA"/>
</dbReference>
<evidence type="ECO:0000256" key="2">
    <source>
        <dbReference type="ARBA" id="ARBA00023125"/>
    </source>
</evidence>
<dbReference type="InterPro" id="IPR018060">
    <property type="entry name" value="HTH_AraC"/>
</dbReference>
<evidence type="ECO:0000259" key="4">
    <source>
        <dbReference type="PROSITE" id="PS01124"/>
    </source>
</evidence>
<dbReference type="AlphaFoldDB" id="U2YNU3"/>
<dbReference type="Proteomes" id="UP000016568">
    <property type="component" value="Unassembled WGS sequence"/>
</dbReference>
<feature type="domain" description="HTH araC/xylS-type" evidence="4">
    <location>
        <begin position="253"/>
        <end position="353"/>
    </location>
</feature>
<evidence type="ECO:0000256" key="1">
    <source>
        <dbReference type="ARBA" id="ARBA00023015"/>
    </source>
</evidence>
<dbReference type="Pfam" id="PF12625">
    <property type="entry name" value="Arabinose_bd"/>
    <property type="match status" value="1"/>
</dbReference>
<protein>
    <recommendedName>
        <fullName evidence="4">HTH araC/xylS-type domain-containing protein</fullName>
    </recommendedName>
</protein>
<dbReference type="eggNOG" id="COG2207">
    <property type="taxonomic scope" value="Bacteria"/>
</dbReference>
<evidence type="ECO:0000256" key="3">
    <source>
        <dbReference type="ARBA" id="ARBA00023163"/>
    </source>
</evidence>
<evidence type="ECO:0000313" key="6">
    <source>
        <dbReference type="Proteomes" id="UP000016568"/>
    </source>
</evidence>
<dbReference type="GO" id="GO:0003700">
    <property type="term" value="F:DNA-binding transcription factor activity"/>
    <property type="evidence" value="ECO:0007669"/>
    <property type="project" value="InterPro"/>
</dbReference>
<evidence type="ECO:0000313" key="5">
    <source>
        <dbReference type="EMBL" id="GAD50545.1"/>
    </source>
</evidence>
<organism evidence="5 6">
    <name type="scientific">Caenibius tardaugens NBRC 16725</name>
    <dbReference type="NCBI Taxonomy" id="1219035"/>
    <lineage>
        <taxon>Bacteria</taxon>
        <taxon>Pseudomonadati</taxon>
        <taxon>Pseudomonadota</taxon>
        <taxon>Alphaproteobacteria</taxon>
        <taxon>Sphingomonadales</taxon>
        <taxon>Erythrobacteraceae</taxon>
        <taxon>Caenibius</taxon>
    </lineage>
</organism>
<dbReference type="GO" id="GO:0005829">
    <property type="term" value="C:cytosol"/>
    <property type="evidence" value="ECO:0007669"/>
    <property type="project" value="TreeGrafter"/>
</dbReference>
<proteinExistence type="predicted"/>
<dbReference type="GO" id="GO:0000976">
    <property type="term" value="F:transcription cis-regulatory region binding"/>
    <property type="evidence" value="ECO:0007669"/>
    <property type="project" value="TreeGrafter"/>
</dbReference>
<keyword evidence="6" id="KW-1185">Reference proteome</keyword>
<dbReference type="InterPro" id="IPR009057">
    <property type="entry name" value="Homeodomain-like_sf"/>
</dbReference>
<dbReference type="PROSITE" id="PS01124">
    <property type="entry name" value="HTH_ARAC_FAMILY_2"/>
    <property type="match status" value="1"/>
</dbReference>